<sequence>MRIMNRLRARPTMVVLVAVLTVGLVATGAIGLFDALDSADSGQAGGQTPAPGNAASPVAAPGMDALGDAPKGAGYTDFGEQCPDVECVRIVGVTLKGGEHKQDSDKASDAAIDKVFKHLLDNGWARVLPNNEQDPDEVPLGESYLTDGQVLITATPVNAPDASAGLMLMHAQEPDS</sequence>
<reference evidence="3" key="1">
    <citation type="journal article" date="2019" name="Int. J. Syst. Evol. Microbiol.">
        <title>The Global Catalogue of Microorganisms (GCM) 10K type strain sequencing project: providing services to taxonomists for standard genome sequencing and annotation.</title>
        <authorList>
            <consortium name="The Broad Institute Genomics Platform"/>
            <consortium name="The Broad Institute Genome Sequencing Center for Infectious Disease"/>
            <person name="Wu L."/>
            <person name="Ma J."/>
        </authorList>
    </citation>
    <scope>NUCLEOTIDE SEQUENCE [LARGE SCALE GENOMIC DNA]</scope>
    <source>
        <strain evidence="3">JCM 18123</strain>
    </source>
</reference>
<proteinExistence type="predicted"/>
<dbReference type="Proteomes" id="UP001499993">
    <property type="component" value="Unassembled WGS sequence"/>
</dbReference>
<protein>
    <recommendedName>
        <fullName evidence="4">LytR cell envelope-related transcriptional attenuator</fullName>
    </recommendedName>
</protein>
<dbReference type="RefSeq" id="WP_345558462.1">
    <property type="nucleotide sequence ID" value="NZ_BAABIK010000029.1"/>
</dbReference>
<feature type="region of interest" description="Disordered" evidence="1">
    <location>
        <begin position="41"/>
        <end position="65"/>
    </location>
</feature>
<evidence type="ECO:0008006" key="4">
    <source>
        <dbReference type="Google" id="ProtNLM"/>
    </source>
</evidence>
<dbReference type="EMBL" id="BAABIK010000029">
    <property type="protein sequence ID" value="GAA4953436.1"/>
    <property type="molecule type" value="Genomic_DNA"/>
</dbReference>
<organism evidence="2 3">
    <name type="scientific">Streptomonospora halophila</name>
    <dbReference type="NCBI Taxonomy" id="427369"/>
    <lineage>
        <taxon>Bacteria</taxon>
        <taxon>Bacillati</taxon>
        <taxon>Actinomycetota</taxon>
        <taxon>Actinomycetes</taxon>
        <taxon>Streptosporangiales</taxon>
        <taxon>Nocardiopsidaceae</taxon>
        <taxon>Streptomonospora</taxon>
    </lineage>
</organism>
<evidence type="ECO:0000313" key="2">
    <source>
        <dbReference type="EMBL" id="GAA4953436.1"/>
    </source>
</evidence>
<name>A0ABP9GTY6_9ACTN</name>
<evidence type="ECO:0000256" key="1">
    <source>
        <dbReference type="SAM" id="MobiDB-lite"/>
    </source>
</evidence>
<gene>
    <name evidence="2" type="ORF">GCM10023224_43030</name>
</gene>
<comment type="caution">
    <text evidence="2">The sequence shown here is derived from an EMBL/GenBank/DDBJ whole genome shotgun (WGS) entry which is preliminary data.</text>
</comment>
<evidence type="ECO:0000313" key="3">
    <source>
        <dbReference type="Proteomes" id="UP001499993"/>
    </source>
</evidence>
<accession>A0ABP9GTY6</accession>
<keyword evidence="3" id="KW-1185">Reference proteome</keyword>